<feature type="region of interest" description="Disordered" evidence="1">
    <location>
        <begin position="486"/>
        <end position="555"/>
    </location>
</feature>
<reference evidence="2" key="1">
    <citation type="submission" date="2022-08" db="EMBL/GenBank/DDBJ databases">
        <authorList>
            <consortium name="DOE Joint Genome Institute"/>
            <person name="Min B."/>
            <person name="Riley R."/>
            <person name="Sierra-Patev S."/>
            <person name="Naranjo-Ortiz M."/>
            <person name="Looney B."/>
            <person name="Konkel Z."/>
            <person name="Slot J.C."/>
            <person name="Sakamoto Y."/>
            <person name="Steenwyk J.L."/>
            <person name="Rokas A."/>
            <person name="Carro J."/>
            <person name="Camarero S."/>
            <person name="Ferreira P."/>
            <person name="Molpeceres G."/>
            <person name="Ruiz-Duenas F.J."/>
            <person name="Serrano A."/>
            <person name="Henrissat B."/>
            <person name="Drula E."/>
            <person name="Hughes K.W."/>
            <person name="Mata J.L."/>
            <person name="Ishikawa N.K."/>
            <person name="Vargas-Isla R."/>
            <person name="Ushijima S."/>
            <person name="Smith C.A."/>
            <person name="Ahrendt S."/>
            <person name="Andreopoulos W."/>
            <person name="He G."/>
            <person name="Labutti K."/>
            <person name="Lipzen A."/>
            <person name="Ng V."/>
            <person name="Sandor L."/>
            <person name="Barry K."/>
            <person name="Martinez A.T."/>
            <person name="Xiao Y."/>
            <person name="Gibbons J.G."/>
            <person name="Terashima K."/>
            <person name="Hibbett D.S."/>
            <person name="Grigoriev I.V."/>
        </authorList>
    </citation>
    <scope>NUCLEOTIDE SEQUENCE</scope>
    <source>
        <strain evidence="2">TFB9207</strain>
    </source>
</reference>
<organism evidence="2 3">
    <name type="scientific">Lentinula raphanica</name>
    <dbReference type="NCBI Taxonomy" id="153919"/>
    <lineage>
        <taxon>Eukaryota</taxon>
        <taxon>Fungi</taxon>
        <taxon>Dikarya</taxon>
        <taxon>Basidiomycota</taxon>
        <taxon>Agaricomycotina</taxon>
        <taxon>Agaricomycetes</taxon>
        <taxon>Agaricomycetidae</taxon>
        <taxon>Agaricales</taxon>
        <taxon>Marasmiineae</taxon>
        <taxon>Omphalotaceae</taxon>
        <taxon>Lentinula</taxon>
    </lineage>
</organism>
<evidence type="ECO:0000256" key="1">
    <source>
        <dbReference type="SAM" id="MobiDB-lite"/>
    </source>
</evidence>
<proteinExistence type="predicted"/>
<protein>
    <submittedName>
        <fullName evidence="2">Uncharacterized protein</fullName>
    </submittedName>
</protein>
<feature type="compositionally biased region" description="Low complexity" evidence="1">
    <location>
        <begin position="533"/>
        <end position="543"/>
    </location>
</feature>
<evidence type="ECO:0000313" key="3">
    <source>
        <dbReference type="Proteomes" id="UP001163846"/>
    </source>
</evidence>
<evidence type="ECO:0000313" key="2">
    <source>
        <dbReference type="EMBL" id="KAJ3836651.1"/>
    </source>
</evidence>
<feature type="compositionally biased region" description="Polar residues" evidence="1">
    <location>
        <begin position="510"/>
        <end position="520"/>
    </location>
</feature>
<feature type="compositionally biased region" description="Polar residues" evidence="1">
    <location>
        <begin position="373"/>
        <end position="387"/>
    </location>
</feature>
<keyword evidence="3" id="KW-1185">Reference proteome</keyword>
<dbReference type="Proteomes" id="UP001163846">
    <property type="component" value="Unassembled WGS sequence"/>
</dbReference>
<feature type="region of interest" description="Disordered" evidence="1">
    <location>
        <begin position="366"/>
        <end position="387"/>
    </location>
</feature>
<accession>A0AA38P5P0</accession>
<sequence>MTTPRGHFRDPLRVITTICNRYPITYRYFLQKFYSISCNTWIKCKRGLYQNDVGLTTVDHFDEIDLDVERLVLFPPRIDWDSVPDFSSGSTSLKRKRNRTERPDILPREAGEFIAQNYNFPTRMDCARHCKAPDSCTHSEEAHKRYVCLGNQWQNGLVLIRIKLRDMELASEIPVQTRYYFIASNHSAVQQSLSRMPSPSAWEFRTGEAVRFTDFNGVWCIPDGHYTFELPEGRTEGVIHYVGPSFCEIEIALEDSNGTVKALHAMSKVHLEKIFHPGDTVLLLPGARRKMCSHFENDELESGEIELTGKEGLVISAGPAKVEVLLEERHNEKLILDLHPNTLSKVEQSITVHDALPYHQTDKSVTAPELSAHQHTSPSDKPFTAQNPWKNMEVYPVKYSNKGYRAVVVDARRDTRSKSGLLLQIRYEAQGMSNSSAWVDYHFLRRVDNDRFLHDDDESYEGGSHIRWGPYWRPKPGYCPEYTVEEERARKRRKLREDDSLEEEPIRATTPCSFSPNSPISDPAWDPSSPDLPSSNWMSSDPPSSDPPSPDPFQQHWILDPRIMEGLRDGLQLLVATNTVPKQDRQVFIRSVDNVIGVYTNTGNRRKLNEATIVEVDPWTILQKPRSYSIPPNPAIAKALYIVCSGERTGVLCRRVSHMTRLETDRPPLWLVQAVKLIRKPKLRKGTQFNEVLDTDLGTFWVESQDLATVHETKAMRNVGNQVLEPIRRLHQPVHES</sequence>
<comment type="caution">
    <text evidence="2">The sequence shown here is derived from an EMBL/GenBank/DDBJ whole genome shotgun (WGS) entry which is preliminary data.</text>
</comment>
<gene>
    <name evidence="2" type="ORF">F5878DRAFT_688275</name>
</gene>
<dbReference type="EMBL" id="MU806303">
    <property type="protein sequence ID" value="KAJ3836651.1"/>
    <property type="molecule type" value="Genomic_DNA"/>
</dbReference>
<dbReference type="AlphaFoldDB" id="A0AA38P5P0"/>
<name>A0AA38P5P0_9AGAR</name>